<feature type="region of interest" description="Disordered" evidence="1">
    <location>
        <begin position="122"/>
        <end position="142"/>
    </location>
</feature>
<dbReference type="AlphaFoldDB" id="A0A3B9QUE1"/>
<protein>
    <submittedName>
        <fullName evidence="3">Uncharacterized protein</fullName>
    </submittedName>
</protein>
<keyword evidence="2" id="KW-0472">Membrane</keyword>
<proteinExistence type="predicted"/>
<gene>
    <name evidence="3" type="ORF">DCL06_05055</name>
</gene>
<feature type="transmembrane region" description="Helical" evidence="2">
    <location>
        <begin position="12"/>
        <end position="32"/>
    </location>
</feature>
<evidence type="ECO:0000256" key="2">
    <source>
        <dbReference type="SAM" id="Phobius"/>
    </source>
</evidence>
<dbReference type="Proteomes" id="UP000260925">
    <property type="component" value="Unassembled WGS sequence"/>
</dbReference>
<keyword evidence="2" id="KW-1133">Transmembrane helix</keyword>
<accession>A0A3B9QUE1</accession>
<comment type="caution">
    <text evidence="3">The sequence shown here is derived from an EMBL/GenBank/DDBJ whole genome shotgun (WGS) entry which is preliminary data.</text>
</comment>
<dbReference type="EMBL" id="DMDD01000113">
    <property type="protein sequence ID" value="HAF72357.1"/>
    <property type="molecule type" value="Genomic_DNA"/>
</dbReference>
<evidence type="ECO:0000256" key="1">
    <source>
        <dbReference type="SAM" id="MobiDB-lite"/>
    </source>
</evidence>
<sequence>MSIKKKPQAWQVRKIAYGLAAVIVGVLGWVGVLSDIKADQVLDQVDQWLPILLGVLAPALAATKTHPGSDSTATDADAEVASLLGSAHDVADIVVQQVKTVTPQDVASAVLAAIRAEEKGEHDTAAGTAATAEASTDYVYGR</sequence>
<name>A0A3B9QUE1_9CORY</name>
<reference evidence="3 4" key="1">
    <citation type="journal article" date="2018" name="Nat. Biotechnol.">
        <title>A standardized bacterial taxonomy based on genome phylogeny substantially revises the tree of life.</title>
        <authorList>
            <person name="Parks D.H."/>
            <person name="Chuvochina M."/>
            <person name="Waite D.W."/>
            <person name="Rinke C."/>
            <person name="Skarshewski A."/>
            <person name="Chaumeil P.A."/>
            <person name="Hugenholtz P."/>
        </authorList>
    </citation>
    <scope>NUCLEOTIDE SEQUENCE [LARGE SCALE GENOMIC DNA]</scope>
    <source>
        <strain evidence="3">UBA9851</strain>
    </source>
</reference>
<keyword evidence="2" id="KW-0812">Transmembrane</keyword>
<evidence type="ECO:0000313" key="3">
    <source>
        <dbReference type="EMBL" id="HAF72357.1"/>
    </source>
</evidence>
<evidence type="ECO:0000313" key="4">
    <source>
        <dbReference type="Proteomes" id="UP000260925"/>
    </source>
</evidence>
<feature type="compositionally biased region" description="Low complexity" evidence="1">
    <location>
        <begin position="125"/>
        <end position="136"/>
    </location>
</feature>
<organism evidence="3 4">
    <name type="scientific">Corynebacterium variabile</name>
    <dbReference type="NCBI Taxonomy" id="1727"/>
    <lineage>
        <taxon>Bacteria</taxon>
        <taxon>Bacillati</taxon>
        <taxon>Actinomycetota</taxon>
        <taxon>Actinomycetes</taxon>
        <taxon>Mycobacteriales</taxon>
        <taxon>Corynebacteriaceae</taxon>
        <taxon>Corynebacterium</taxon>
    </lineage>
</organism>